<dbReference type="SUPFAM" id="SSF81324">
    <property type="entry name" value="Voltage-gated potassium channels"/>
    <property type="match status" value="1"/>
</dbReference>
<keyword evidence="5" id="KW-0406">Ion transport</keyword>
<dbReference type="GO" id="GO:0022841">
    <property type="term" value="F:potassium ion leak channel activity"/>
    <property type="evidence" value="ECO:0007669"/>
    <property type="project" value="TreeGrafter"/>
</dbReference>
<reference evidence="11" key="1">
    <citation type="journal article" date="2023" name="G3 (Bethesda)">
        <title>Whole genome assemblies of Zophobas morio and Tenebrio molitor.</title>
        <authorList>
            <person name="Kaur S."/>
            <person name="Stinson S.A."/>
            <person name="diCenzo G.C."/>
        </authorList>
    </citation>
    <scope>NUCLEOTIDE SEQUENCE</scope>
    <source>
        <strain evidence="11">QUZm001</strain>
    </source>
</reference>
<dbReference type="Gene3D" id="1.10.287.70">
    <property type="match status" value="1"/>
</dbReference>
<dbReference type="AlphaFoldDB" id="A0AA38MJQ9"/>
<evidence type="ECO:0000313" key="12">
    <source>
        <dbReference type="Proteomes" id="UP001168821"/>
    </source>
</evidence>
<evidence type="ECO:0000256" key="8">
    <source>
        <dbReference type="SAM" id="MobiDB-lite"/>
    </source>
</evidence>
<dbReference type="GO" id="GO:0030322">
    <property type="term" value="P:stabilization of membrane potential"/>
    <property type="evidence" value="ECO:0007669"/>
    <property type="project" value="TreeGrafter"/>
</dbReference>
<gene>
    <name evidence="11" type="ORF">Zmor_010482</name>
</gene>
<organism evidence="11 12">
    <name type="scientific">Zophobas morio</name>
    <dbReference type="NCBI Taxonomy" id="2755281"/>
    <lineage>
        <taxon>Eukaryota</taxon>
        <taxon>Metazoa</taxon>
        <taxon>Ecdysozoa</taxon>
        <taxon>Arthropoda</taxon>
        <taxon>Hexapoda</taxon>
        <taxon>Insecta</taxon>
        <taxon>Pterygota</taxon>
        <taxon>Neoptera</taxon>
        <taxon>Endopterygota</taxon>
        <taxon>Coleoptera</taxon>
        <taxon>Polyphaga</taxon>
        <taxon>Cucujiformia</taxon>
        <taxon>Tenebrionidae</taxon>
        <taxon>Zophobas</taxon>
    </lineage>
</organism>
<dbReference type="GO" id="GO:0015271">
    <property type="term" value="F:outward rectifier potassium channel activity"/>
    <property type="evidence" value="ECO:0007669"/>
    <property type="project" value="TreeGrafter"/>
</dbReference>
<evidence type="ECO:0000256" key="4">
    <source>
        <dbReference type="ARBA" id="ARBA00022989"/>
    </source>
</evidence>
<feature type="transmembrane region" description="Helical" evidence="9">
    <location>
        <begin position="231"/>
        <end position="251"/>
    </location>
</feature>
<evidence type="ECO:0000256" key="5">
    <source>
        <dbReference type="ARBA" id="ARBA00023065"/>
    </source>
</evidence>
<evidence type="ECO:0000256" key="7">
    <source>
        <dbReference type="ARBA" id="ARBA00023303"/>
    </source>
</evidence>
<feature type="transmembrane region" description="Helical" evidence="9">
    <location>
        <begin position="313"/>
        <end position="333"/>
    </location>
</feature>
<name>A0AA38MJQ9_9CUCU</name>
<evidence type="ECO:0000256" key="2">
    <source>
        <dbReference type="ARBA" id="ARBA00022448"/>
    </source>
</evidence>
<keyword evidence="2" id="KW-0813">Transport</keyword>
<dbReference type="Proteomes" id="UP001168821">
    <property type="component" value="Unassembled WGS sequence"/>
</dbReference>
<evidence type="ECO:0000256" key="9">
    <source>
        <dbReference type="SAM" id="Phobius"/>
    </source>
</evidence>
<evidence type="ECO:0000259" key="10">
    <source>
        <dbReference type="Pfam" id="PF07885"/>
    </source>
</evidence>
<keyword evidence="3 9" id="KW-0812">Transmembrane</keyword>
<protein>
    <recommendedName>
        <fullName evidence="10">Potassium channel domain-containing protein</fullName>
    </recommendedName>
</protein>
<comment type="caution">
    <text evidence="11">The sequence shown here is derived from an EMBL/GenBank/DDBJ whole genome shotgun (WGS) entry which is preliminary data.</text>
</comment>
<proteinExistence type="predicted"/>
<dbReference type="PANTHER" id="PTHR11003">
    <property type="entry name" value="POTASSIUM CHANNEL, SUBFAMILY K"/>
    <property type="match status" value="1"/>
</dbReference>
<dbReference type="InterPro" id="IPR013099">
    <property type="entry name" value="K_chnl_dom"/>
</dbReference>
<dbReference type="Pfam" id="PF07885">
    <property type="entry name" value="Ion_trans_2"/>
    <property type="match status" value="1"/>
</dbReference>
<evidence type="ECO:0000256" key="1">
    <source>
        <dbReference type="ARBA" id="ARBA00004141"/>
    </source>
</evidence>
<dbReference type="InterPro" id="IPR003280">
    <property type="entry name" value="2pore_dom_K_chnl"/>
</dbReference>
<feature type="compositionally biased region" description="Basic and acidic residues" evidence="8">
    <location>
        <begin position="49"/>
        <end position="58"/>
    </location>
</feature>
<keyword evidence="6 9" id="KW-0472">Membrane</keyword>
<keyword evidence="12" id="KW-1185">Reference proteome</keyword>
<keyword evidence="7" id="KW-0407">Ion channel</keyword>
<dbReference type="GO" id="GO:0005886">
    <property type="term" value="C:plasma membrane"/>
    <property type="evidence" value="ECO:0007669"/>
    <property type="project" value="TreeGrafter"/>
</dbReference>
<evidence type="ECO:0000256" key="6">
    <source>
        <dbReference type="ARBA" id="ARBA00023136"/>
    </source>
</evidence>
<feature type="transmembrane region" description="Helical" evidence="9">
    <location>
        <begin position="263"/>
        <end position="283"/>
    </location>
</feature>
<accession>A0AA38MJQ9</accession>
<dbReference type="EMBL" id="JALNTZ010000003">
    <property type="protein sequence ID" value="KAJ3658761.1"/>
    <property type="molecule type" value="Genomic_DNA"/>
</dbReference>
<comment type="subcellular location">
    <subcellularLocation>
        <location evidence="1">Membrane</location>
        <topology evidence="1">Multi-pass membrane protein</topology>
    </subcellularLocation>
</comment>
<feature type="region of interest" description="Disordered" evidence="8">
    <location>
        <begin position="25"/>
        <end position="60"/>
    </location>
</feature>
<feature type="domain" description="Potassium channel" evidence="10">
    <location>
        <begin position="230"/>
        <end position="284"/>
    </location>
</feature>
<sequence>MYEPVTDRCVTTIISPKYANHHSFDEDFKSNDLVPPEKPPRKNKMNKQCKQESNEETKSCNNKMKTGNGDTCIDIDHVNLEANNYKNKYTNASVQTSPLIPYRLRFWPRSTCDLKCDPNESSCCTKVRLTCCCRILSQWVLSQVGLTMVVISWALLGAYAFYKTEGPRELAQSENLAKLQNNLSISLANELRRTEGEQEWKSTIDKYLEQHEINLLDAVSAGFGEGGGGSIWTYPGCILFAVSLLTTLGFGAPVPRTPLGRGAAVLFSAIGIPLHFLLILNMGNLGAVRLQQLAFGSSSTDIPTSPRPKWLKWFPFASIAFYYLMGVILFGFVRQRCAVDSFMFPLDFTAAGGVATTYGHVRILYALYLECAVTLAALVLSLTQASATRGIVDIGLRLGLLTNT</sequence>
<feature type="transmembrane region" description="Helical" evidence="9">
    <location>
        <begin position="144"/>
        <end position="162"/>
    </location>
</feature>
<dbReference type="PANTHER" id="PTHR11003:SF87">
    <property type="entry name" value="POTASSIUM CHANNEL DOMAIN-CONTAINING PROTEIN"/>
    <property type="match status" value="1"/>
</dbReference>
<keyword evidence="4 9" id="KW-1133">Transmembrane helix</keyword>
<evidence type="ECO:0000256" key="3">
    <source>
        <dbReference type="ARBA" id="ARBA00022692"/>
    </source>
</evidence>
<evidence type="ECO:0000313" key="11">
    <source>
        <dbReference type="EMBL" id="KAJ3658761.1"/>
    </source>
</evidence>